<dbReference type="Gene3D" id="2.40.50.140">
    <property type="entry name" value="Nucleic acid-binding proteins"/>
    <property type="match status" value="2"/>
</dbReference>
<dbReference type="Proteomes" id="UP000583929">
    <property type="component" value="Unassembled WGS sequence"/>
</dbReference>
<name>A0A7J6G7A3_CANSA</name>
<keyword evidence="3" id="KW-1185">Reference proteome</keyword>
<dbReference type="SUPFAM" id="SSF50249">
    <property type="entry name" value="Nucleic acid-binding proteins"/>
    <property type="match status" value="2"/>
</dbReference>
<dbReference type="Pfam" id="PF02721">
    <property type="entry name" value="DUF223"/>
    <property type="match status" value="1"/>
</dbReference>
<sequence length="225" mass="26434">MTELTNMETTINNINPTTSNWKAKMIVGYKSLVQTSPYKYKKYQKLTLIDTKGNKVEATIFESDIDTWKDTLNMYQWYYISNARVTKAHDHFKYKDYPYQWIITNTTKIEESTKNEDKNQQPEYKIVNFNDLDPYISSKEDIDILAVAIQVKEPKDVTTTYGIKRIQEIYLIDKSFKPICLTMWGRFVNDEAQKISDMIDEKPIILATNISAKPFKEKLQAQHVK</sequence>
<dbReference type="PANTHER" id="PTHR47165">
    <property type="entry name" value="OS03G0429900 PROTEIN"/>
    <property type="match status" value="1"/>
</dbReference>
<comment type="caution">
    <text evidence="2">The sequence shown here is derived from an EMBL/GenBank/DDBJ whole genome shotgun (WGS) entry which is preliminary data.</text>
</comment>
<gene>
    <name evidence="2" type="ORF">G4B88_004577</name>
</gene>
<dbReference type="PANTHER" id="PTHR47165:SF4">
    <property type="entry name" value="OS03G0429900 PROTEIN"/>
    <property type="match status" value="1"/>
</dbReference>
<evidence type="ECO:0000313" key="3">
    <source>
        <dbReference type="Proteomes" id="UP000583929"/>
    </source>
</evidence>
<proteinExistence type="predicted"/>
<evidence type="ECO:0000259" key="1">
    <source>
        <dbReference type="Pfam" id="PF02721"/>
    </source>
</evidence>
<accession>A0A7J6G7A3</accession>
<organism evidence="2 3">
    <name type="scientific">Cannabis sativa</name>
    <name type="common">Hemp</name>
    <name type="synonym">Marijuana</name>
    <dbReference type="NCBI Taxonomy" id="3483"/>
    <lineage>
        <taxon>Eukaryota</taxon>
        <taxon>Viridiplantae</taxon>
        <taxon>Streptophyta</taxon>
        <taxon>Embryophyta</taxon>
        <taxon>Tracheophyta</taxon>
        <taxon>Spermatophyta</taxon>
        <taxon>Magnoliopsida</taxon>
        <taxon>eudicotyledons</taxon>
        <taxon>Gunneridae</taxon>
        <taxon>Pentapetalae</taxon>
        <taxon>rosids</taxon>
        <taxon>fabids</taxon>
        <taxon>Rosales</taxon>
        <taxon>Cannabaceae</taxon>
        <taxon>Cannabis</taxon>
    </lineage>
</organism>
<dbReference type="AlphaFoldDB" id="A0A7J6G7A3"/>
<protein>
    <recommendedName>
        <fullName evidence="1">Replication protein A 70 kDa DNA-binding subunit B/D first OB fold domain-containing protein</fullName>
    </recommendedName>
</protein>
<feature type="domain" description="Replication protein A 70 kDa DNA-binding subunit B/D first OB fold" evidence="1">
    <location>
        <begin position="9"/>
        <end position="111"/>
    </location>
</feature>
<dbReference type="EMBL" id="JAATIQ010000140">
    <property type="protein sequence ID" value="KAF4377970.1"/>
    <property type="molecule type" value="Genomic_DNA"/>
</dbReference>
<dbReference type="InterPro" id="IPR003871">
    <property type="entry name" value="RFA1B/D_OB_1st"/>
</dbReference>
<evidence type="ECO:0000313" key="2">
    <source>
        <dbReference type="EMBL" id="KAF4377970.1"/>
    </source>
</evidence>
<dbReference type="InterPro" id="IPR012340">
    <property type="entry name" value="NA-bd_OB-fold"/>
</dbReference>
<reference evidence="2 3" key="1">
    <citation type="journal article" date="2020" name="bioRxiv">
        <title>Sequence and annotation of 42 cannabis genomes reveals extensive copy number variation in cannabinoid synthesis and pathogen resistance genes.</title>
        <authorList>
            <person name="Mckernan K.J."/>
            <person name="Helbert Y."/>
            <person name="Kane L.T."/>
            <person name="Ebling H."/>
            <person name="Zhang L."/>
            <person name="Liu B."/>
            <person name="Eaton Z."/>
            <person name="Mclaughlin S."/>
            <person name="Kingan S."/>
            <person name="Baybayan P."/>
            <person name="Concepcion G."/>
            <person name="Jordan M."/>
            <person name="Riva A."/>
            <person name="Barbazuk W."/>
            <person name="Harkins T."/>
        </authorList>
    </citation>
    <scope>NUCLEOTIDE SEQUENCE [LARGE SCALE GENOMIC DNA]</scope>
    <source>
        <strain evidence="3">cv. Jamaican Lion 4</strain>
        <tissue evidence="2">Leaf</tissue>
    </source>
</reference>